<name>A0A833TUB5_PHYIN</name>
<dbReference type="Proteomes" id="UP000602510">
    <property type="component" value="Unassembled WGS sequence"/>
</dbReference>
<protein>
    <submittedName>
        <fullName evidence="1">Uncharacterized protein</fullName>
    </submittedName>
</protein>
<sequence length="94" mass="9520">MPKALQTSSRVCLTSLVSVMVTPDMVSPVVLVLLFTVVVNVAPDVEPVAASHEPVGSKAEVIVAGTDSAGTAAPTQQAGSVRVLVCVGGAMLQY</sequence>
<accession>A0A833TUB5</accession>
<reference evidence="1" key="1">
    <citation type="submission" date="2020-04" db="EMBL/GenBank/DDBJ databases">
        <title>Hybrid Assembly of Korean Phytophthora infestans isolates.</title>
        <authorList>
            <person name="Prokchorchik M."/>
            <person name="Lee Y."/>
            <person name="Seo J."/>
            <person name="Cho J.-H."/>
            <person name="Park Y.-E."/>
            <person name="Jang D.-C."/>
            <person name="Im J.-S."/>
            <person name="Choi J.-G."/>
            <person name="Park H.-J."/>
            <person name="Lee G.-B."/>
            <person name="Lee Y.-G."/>
            <person name="Hong S.-Y."/>
            <person name="Cho K."/>
            <person name="Sohn K.H."/>
        </authorList>
    </citation>
    <scope>NUCLEOTIDE SEQUENCE</scope>
    <source>
        <strain evidence="1">KR_1_A1</strain>
    </source>
</reference>
<dbReference type="EMBL" id="WSZM01000010">
    <property type="protein sequence ID" value="KAF4046901.1"/>
    <property type="molecule type" value="Genomic_DNA"/>
</dbReference>
<comment type="caution">
    <text evidence="1">The sequence shown here is derived from an EMBL/GenBank/DDBJ whole genome shotgun (WGS) entry which is preliminary data.</text>
</comment>
<evidence type="ECO:0000313" key="1">
    <source>
        <dbReference type="EMBL" id="KAF4046901.1"/>
    </source>
</evidence>
<proteinExistence type="predicted"/>
<keyword evidence="2" id="KW-1185">Reference proteome</keyword>
<gene>
    <name evidence="1" type="ORF">GN244_ATG00625</name>
</gene>
<dbReference type="AlphaFoldDB" id="A0A833TUB5"/>
<organism evidence="1 2">
    <name type="scientific">Phytophthora infestans</name>
    <name type="common">Potato late blight agent</name>
    <name type="synonym">Botrytis infestans</name>
    <dbReference type="NCBI Taxonomy" id="4787"/>
    <lineage>
        <taxon>Eukaryota</taxon>
        <taxon>Sar</taxon>
        <taxon>Stramenopiles</taxon>
        <taxon>Oomycota</taxon>
        <taxon>Peronosporomycetes</taxon>
        <taxon>Peronosporales</taxon>
        <taxon>Peronosporaceae</taxon>
        <taxon>Phytophthora</taxon>
    </lineage>
</organism>
<evidence type="ECO:0000313" key="2">
    <source>
        <dbReference type="Proteomes" id="UP000602510"/>
    </source>
</evidence>